<comment type="caution">
    <text evidence="7">The sequence shown here is derived from an EMBL/GenBank/DDBJ whole genome shotgun (WGS) entry which is preliminary data.</text>
</comment>
<dbReference type="NCBIfam" id="TIGR03704">
    <property type="entry name" value="PrmC_rel_meth"/>
    <property type="match status" value="1"/>
</dbReference>
<dbReference type="PANTHER" id="PTHR18895">
    <property type="entry name" value="HEMK METHYLTRANSFERASE"/>
    <property type="match status" value="1"/>
</dbReference>
<dbReference type="InterPro" id="IPR004556">
    <property type="entry name" value="HemK-like"/>
</dbReference>
<keyword evidence="2" id="KW-0489">Methyltransferase</keyword>
<accession>A0A3E0W7G2</accession>
<evidence type="ECO:0000259" key="6">
    <source>
        <dbReference type="Pfam" id="PF05175"/>
    </source>
</evidence>
<dbReference type="GO" id="GO:0102559">
    <property type="term" value="F:peptide chain release factor N(5)-glutamine methyltransferase activity"/>
    <property type="evidence" value="ECO:0007669"/>
    <property type="project" value="UniProtKB-EC"/>
</dbReference>
<keyword evidence="3" id="KW-0808">Transferase</keyword>
<dbReference type="SUPFAM" id="SSF53335">
    <property type="entry name" value="S-adenosyl-L-methionine-dependent methyltransferases"/>
    <property type="match status" value="1"/>
</dbReference>
<evidence type="ECO:0000256" key="3">
    <source>
        <dbReference type="ARBA" id="ARBA00022679"/>
    </source>
</evidence>
<evidence type="ECO:0000256" key="4">
    <source>
        <dbReference type="ARBA" id="ARBA00022691"/>
    </source>
</evidence>
<protein>
    <recommendedName>
        <fullName evidence="1">peptide chain release factor N(5)-glutamine methyltransferase</fullName>
        <ecNumber evidence="1">2.1.1.297</ecNumber>
    </recommendedName>
</protein>
<dbReference type="Gene3D" id="3.40.50.150">
    <property type="entry name" value="Vaccinia Virus protein VP39"/>
    <property type="match status" value="1"/>
</dbReference>
<name>A0A3E0W7G2_9MICO</name>
<dbReference type="EMBL" id="NBXE01000035">
    <property type="protein sequence ID" value="RFA25090.1"/>
    <property type="molecule type" value="Genomic_DNA"/>
</dbReference>
<dbReference type="InterPro" id="IPR029063">
    <property type="entry name" value="SAM-dependent_MTases_sf"/>
</dbReference>
<evidence type="ECO:0000313" key="7">
    <source>
        <dbReference type="EMBL" id="RFA25090.1"/>
    </source>
</evidence>
<dbReference type="Pfam" id="PF05175">
    <property type="entry name" value="MTS"/>
    <property type="match status" value="1"/>
</dbReference>
<sequence length="276" mass="29664">MPPTADEIVRRLRAAGCVFAEDEAALLLEAARSGAELEAMVARRVEGFPLEHILGWAEFAGLRIRVADRVFVPRRRTEFLAQVTVSLTRDANTGPHHPTPVVLDLCCGSGAIAAVVEASIPQAVVYAADLDPAATQCARQNLSHPDRVFTGDLFAALPPRLAGTVDVIVANTPYVPTDALELMPPEARLHEARFALDGGTDGLDLQRRIATEATRWLAPGGHLLVEVNEAQAHVASGIFETGGLHARTLADDEYEVTVVIGTAPFTNDLFRTSMDF</sequence>
<dbReference type="Proteomes" id="UP000257080">
    <property type="component" value="Unassembled WGS sequence"/>
</dbReference>
<evidence type="ECO:0000256" key="1">
    <source>
        <dbReference type="ARBA" id="ARBA00012771"/>
    </source>
</evidence>
<dbReference type="AlphaFoldDB" id="A0A3E0W7G2"/>
<gene>
    <name evidence="7" type="ORF">B7R25_14685</name>
</gene>
<dbReference type="InterPro" id="IPR022446">
    <property type="entry name" value="MeTrfrase_put"/>
</dbReference>
<dbReference type="InterPro" id="IPR007848">
    <property type="entry name" value="Small_mtfrase_dom"/>
</dbReference>
<keyword evidence="4" id="KW-0949">S-adenosyl-L-methionine</keyword>
<dbReference type="GO" id="GO:0032259">
    <property type="term" value="P:methylation"/>
    <property type="evidence" value="ECO:0007669"/>
    <property type="project" value="UniProtKB-KW"/>
</dbReference>
<dbReference type="OrthoDB" id="9800643at2"/>
<feature type="domain" description="Methyltransferase small" evidence="6">
    <location>
        <begin position="101"/>
        <end position="196"/>
    </location>
</feature>
<evidence type="ECO:0000256" key="2">
    <source>
        <dbReference type="ARBA" id="ARBA00022603"/>
    </source>
</evidence>
<evidence type="ECO:0000313" key="8">
    <source>
        <dbReference type="Proteomes" id="UP000257080"/>
    </source>
</evidence>
<proteinExistence type="predicted"/>
<reference evidence="7 8" key="1">
    <citation type="submission" date="2017-04" db="EMBL/GenBank/DDBJ databases">
        <title>Comparative genome analysis of Subtercola boreus.</title>
        <authorList>
            <person name="Cho Y.-J."/>
            <person name="Cho A."/>
            <person name="Kim O.-S."/>
            <person name="Lee J.-I."/>
        </authorList>
    </citation>
    <scope>NUCLEOTIDE SEQUENCE [LARGE SCALE GENOMIC DNA]</scope>
    <source>
        <strain evidence="7 8">P28004</strain>
    </source>
</reference>
<dbReference type="NCBIfam" id="TIGR00536">
    <property type="entry name" value="hemK_fam"/>
    <property type="match status" value="1"/>
</dbReference>
<dbReference type="EC" id="2.1.1.297" evidence="1"/>
<dbReference type="InterPro" id="IPR050320">
    <property type="entry name" value="N5-glutamine_MTase"/>
</dbReference>
<organism evidence="7 8">
    <name type="scientific">Subtercola boreus</name>
    <dbReference type="NCBI Taxonomy" id="120213"/>
    <lineage>
        <taxon>Bacteria</taxon>
        <taxon>Bacillati</taxon>
        <taxon>Actinomycetota</taxon>
        <taxon>Actinomycetes</taxon>
        <taxon>Micrococcales</taxon>
        <taxon>Microbacteriaceae</taxon>
        <taxon>Subtercola</taxon>
    </lineage>
</organism>
<dbReference type="PANTHER" id="PTHR18895:SF74">
    <property type="entry name" value="MTRF1L RELEASE FACTOR GLUTAMINE METHYLTRANSFERASE"/>
    <property type="match status" value="1"/>
</dbReference>
<comment type="catalytic activity">
    <reaction evidence="5">
        <text>L-glutaminyl-[peptide chain release factor] + S-adenosyl-L-methionine = N(5)-methyl-L-glutaminyl-[peptide chain release factor] + S-adenosyl-L-homocysteine + H(+)</text>
        <dbReference type="Rhea" id="RHEA:42896"/>
        <dbReference type="Rhea" id="RHEA-COMP:10271"/>
        <dbReference type="Rhea" id="RHEA-COMP:10272"/>
        <dbReference type="ChEBI" id="CHEBI:15378"/>
        <dbReference type="ChEBI" id="CHEBI:30011"/>
        <dbReference type="ChEBI" id="CHEBI:57856"/>
        <dbReference type="ChEBI" id="CHEBI:59789"/>
        <dbReference type="ChEBI" id="CHEBI:61891"/>
        <dbReference type="EC" id="2.1.1.297"/>
    </reaction>
</comment>
<dbReference type="Gene3D" id="1.10.8.10">
    <property type="entry name" value="DNA helicase RuvA subunit, C-terminal domain"/>
    <property type="match status" value="1"/>
</dbReference>
<evidence type="ECO:0000256" key="5">
    <source>
        <dbReference type="ARBA" id="ARBA00048391"/>
    </source>
</evidence>
<dbReference type="CDD" id="cd02440">
    <property type="entry name" value="AdoMet_MTases"/>
    <property type="match status" value="1"/>
</dbReference>